<keyword evidence="3 4" id="KW-0460">Magnesium</keyword>
<dbReference type="PANTHER" id="PTHR20854">
    <property type="entry name" value="INOSITOL MONOPHOSPHATASE"/>
    <property type="match status" value="1"/>
</dbReference>
<evidence type="ECO:0000256" key="2">
    <source>
        <dbReference type="ARBA" id="ARBA00022801"/>
    </source>
</evidence>
<dbReference type="Pfam" id="PF00459">
    <property type="entry name" value="Inositol_P"/>
    <property type="match status" value="1"/>
</dbReference>
<dbReference type="GO" id="GO:0007165">
    <property type="term" value="P:signal transduction"/>
    <property type="evidence" value="ECO:0007669"/>
    <property type="project" value="TreeGrafter"/>
</dbReference>
<dbReference type="PROSITE" id="PS00629">
    <property type="entry name" value="IMP_1"/>
    <property type="match status" value="1"/>
</dbReference>
<accession>A0A3A4AQM7</accession>
<dbReference type="OrthoDB" id="9772456at2"/>
<dbReference type="GO" id="GO:0008934">
    <property type="term" value="F:inositol monophosphate 1-phosphatase activity"/>
    <property type="evidence" value="ECO:0007669"/>
    <property type="project" value="TreeGrafter"/>
</dbReference>
<evidence type="ECO:0000313" key="5">
    <source>
        <dbReference type="EMBL" id="RJL30899.1"/>
    </source>
</evidence>
<dbReference type="GO" id="GO:0046872">
    <property type="term" value="F:metal ion binding"/>
    <property type="evidence" value="ECO:0007669"/>
    <property type="project" value="UniProtKB-KW"/>
</dbReference>
<protein>
    <submittedName>
        <fullName evidence="5">Inositol monophosphatase</fullName>
    </submittedName>
</protein>
<keyword evidence="1 4" id="KW-0479">Metal-binding</keyword>
<evidence type="ECO:0000256" key="4">
    <source>
        <dbReference type="PIRSR" id="PIRSR600760-2"/>
    </source>
</evidence>
<feature type="binding site" evidence="4">
    <location>
        <position position="67"/>
    </location>
    <ligand>
        <name>Mg(2+)</name>
        <dbReference type="ChEBI" id="CHEBI:18420"/>
        <label>1</label>
        <note>catalytic</note>
    </ligand>
</feature>
<organism evidence="5 6">
    <name type="scientific">Bailinhaonella thermotolerans</name>
    <dbReference type="NCBI Taxonomy" id="1070861"/>
    <lineage>
        <taxon>Bacteria</taxon>
        <taxon>Bacillati</taxon>
        <taxon>Actinomycetota</taxon>
        <taxon>Actinomycetes</taxon>
        <taxon>Streptosporangiales</taxon>
        <taxon>Streptosporangiaceae</taxon>
        <taxon>Bailinhaonella</taxon>
    </lineage>
</organism>
<dbReference type="SUPFAM" id="SSF56655">
    <property type="entry name" value="Carbohydrate phosphatase"/>
    <property type="match status" value="1"/>
</dbReference>
<feature type="binding site" evidence="4">
    <location>
        <position position="83"/>
    </location>
    <ligand>
        <name>Mg(2+)</name>
        <dbReference type="ChEBI" id="CHEBI:18420"/>
        <label>1</label>
        <note>catalytic</note>
    </ligand>
</feature>
<reference evidence="5 6" key="1">
    <citation type="submission" date="2018-09" db="EMBL/GenBank/DDBJ databases">
        <title>YIM 75507 draft genome.</title>
        <authorList>
            <person name="Tang S."/>
            <person name="Feng Y."/>
        </authorList>
    </citation>
    <scope>NUCLEOTIDE SEQUENCE [LARGE SCALE GENOMIC DNA]</scope>
    <source>
        <strain evidence="5 6">YIM 75507</strain>
    </source>
</reference>
<name>A0A3A4AQM7_9ACTN</name>
<dbReference type="PANTHER" id="PTHR20854:SF4">
    <property type="entry name" value="INOSITOL-1-MONOPHOSPHATASE-RELATED"/>
    <property type="match status" value="1"/>
</dbReference>
<feature type="binding site" evidence="4">
    <location>
        <position position="85"/>
    </location>
    <ligand>
        <name>Mg(2+)</name>
        <dbReference type="ChEBI" id="CHEBI:18420"/>
        <label>1</label>
        <note>catalytic</note>
    </ligand>
</feature>
<feature type="binding site" evidence="4">
    <location>
        <position position="86"/>
    </location>
    <ligand>
        <name>Mg(2+)</name>
        <dbReference type="ChEBI" id="CHEBI:18420"/>
        <label>1</label>
        <note>catalytic</note>
    </ligand>
</feature>
<dbReference type="PRINTS" id="PR00377">
    <property type="entry name" value="IMPHPHTASES"/>
</dbReference>
<evidence type="ECO:0000256" key="1">
    <source>
        <dbReference type="ARBA" id="ARBA00022723"/>
    </source>
</evidence>
<dbReference type="InterPro" id="IPR020583">
    <property type="entry name" value="Inositol_monoP_metal-BS"/>
</dbReference>
<evidence type="ECO:0000313" key="6">
    <source>
        <dbReference type="Proteomes" id="UP000265768"/>
    </source>
</evidence>
<dbReference type="Gene3D" id="3.40.190.80">
    <property type="match status" value="1"/>
</dbReference>
<proteinExistence type="predicted"/>
<keyword evidence="2" id="KW-0378">Hydrolase</keyword>
<keyword evidence="6" id="KW-1185">Reference proteome</keyword>
<dbReference type="RefSeq" id="WP_119928322.1">
    <property type="nucleotide sequence ID" value="NZ_QZEY01000008.1"/>
</dbReference>
<dbReference type="EMBL" id="QZEY01000008">
    <property type="protein sequence ID" value="RJL30899.1"/>
    <property type="molecule type" value="Genomic_DNA"/>
</dbReference>
<gene>
    <name evidence="5" type="ORF">D5H75_21630</name>
</gene>
<comment type="cofactor">
    <cofactor evidence="4">
        <name>Mg(2+)</name>
        <dbReference type="ChEBI" id="CHEBI:18420"/>
    </cofactor>
</comment>
<dbReference type="GO" id="GO:0006020">
    <property type="term" value="P:inositol metabolic process"/>
    <property type="evidence" value="ECO:0007669"/>
    <property type="project" value="TreeGrafter"/>
</dbReference>
<dbReference type="AlphaFoldDB" id="A0A3A4AQM7"/>
<dbReference type="Gene3D" id="3.30.540.10">
    <property type="entry name" value="Fructose-1,6-Bisphosphatase, subunit A, domain 1"/>
    <property type="match status" value="1"/>
</dbReference>
<dbReference type="InterPro" id="IPR000760">
    <property type="entry name" value="Inositol_monophosphatase-like"/>
</dbReference>
<sequence length="269" mass="28157">MRTDHRSLLAVAEEAVDIASDLARSELPGVITGKGDRDMASEVDFAIERAVREFLRERTPEVTFLGEEEGVSGERAYPMWALDPIDGTANFIRGIPLCGISLGLVERTGFTVGVVDLPFLGSRYTAVVGEGASRNGAPMKASRAEDLGDAIVAIGDYAVGNGSVEKNRLRLALTHQLAARAQRVRMLGSAAVDLCWVAEGKIDASIMLSNKPWATSAGVVIAREAGAAVVDSGGSPHTPASQATIAAAPALIPQILDALRAAESSLPPD</sequence>
<comment type="caution">
    <text evidence="5">The sequence shown here is derived from an EMBL/GenBank/DDBJ whole genome shotgun (WGS) entry which is preliminary data.</text>
</comment>
<dbReference type="Proteomes" id="UP000265768">
    <property type="component" value="Unassembled WGS sequence"/>
</dbReference>
<evidence type="ECO:0000256" key="3">
    <source>
        <dbReference type="ARBA" id="ARBA00022842"/>
    </source>
</evidence>